<protein>
    <submittedName>
        <fullName evidence="3">DUF1918 domain-containing protein</fullName>
    </submittedName>
</protein>
<proteinExistence type="predicted"/>
<evidence type="ECO:0000313" key="3">
    <source>
        <dbReference type="EMBL" id="GAA4069812.1"/>
    </source>
</evidence>
<evidence type="ECO:0000256" key="1">
    <source>
        <dbReference type="SAM" id="MobiDB-lite"/>
    </source>
</evidence>
<reference evidence="4" key="1">
    <citation type="journal article" date="2019" name="Int. J. Syst. Evol. Microbiol.">
        <title>The Global Catalogue of Microorganisms (GCM) 10K type strain sequencing project: providing services to taxonomists for standard genome sequencing and annotation.</title>
        <authorList>
            <consortium name="The Broad Institute Genomics Platform"/>
            <consortium name="The Broad Institute Genome Sequencing Center for Infectious Disease"/>
            <person name="Wu L."/>
            <person name="Ma J."/>
        </authorList>
    </citation>
    <scope>NUCLEOTIDE SEQUENCE [LARGE SCALE GENOMIC DNA]</scope>
    <source>
        <strain evidence="4">JCM 16702</strain>
    </source>
</reference>
<keyword evidence="4" id="KW-1185">Reference proteome</keyword>
<feature type="compositionally biased region" description="Basic and acidic residues" evidence="1">
    <location>
        <begin position="56"/>
        <end position="68"/>
    </location>
</feature>
<sequence>MQASKGDRLVIHGHHVGQPDREAEILEVHGRDGGPPYVVRWDDGHKSTLFPSSDATIEHYPPKSPKER</sequence>
<dbReference type="SUPFAM" id="SSF50118">
    <property type="entry name" value="Cell growth inhibitor/plasmid maintenance toxic component"/>
    <property type="match status" value="1"/>
</dbReference>
<name>A0ABP7VLF5_9ACTN</name>
<evidence type="ECO:0000313" key="4">
    <source>
        <dbReference type="Proteomes" id="UP001500683"/>
    </source>
</evidence>
<dbReference type="Gene3D" id="2.30.30.440">
    <property type="entry name" value="Domain of unknown function DUF1918"/>
    <property type="match status" value="1"/>
</dbReference>
<dbReference type="EMBL" id="BAAAZG010000016">
    <property type="protein sequence ID" value="GAA4069812.1"/>
    <property type="molecule type" value="Genomic_DNA"/>
</dbReference>
<evidence type="ECO:0000259" key="2">
    <source>
        <dbReference type="Pfam" id="PF08940"/>
    </source>
</evidence>
<dbReference type="RefSeq" id="WP_344945882.1">
    <property type="nucleotide sequence ID" value="NZ_BAAAZG010000016.1"/>
</dbReference>
<dbReference type="InterPro" id="IPR015035">
    <property type="entry name" value="DUF1918"/>
</dbReference>
<comment type="caution">
    <text evidence="3">The sequence shown here is derived from an EMBL/GenBank/DDBJ whole genome shotgun (WGS) entry which is preliminary data.</text>
</comment>
<feature type="domain" description="DUF1918" evidence="2">
    <location>
        <begin position="1"/>
        <end position="57"/>
    </location>
</feature>
<gene>
    <name evidence="3" type="ORF">GCM10022214_26490</name>
</gene>
<organism evidence="3 4">
    <name type="scientific">Actinomadura miaoliensis</name>
    <dbReference type="NCBI Taxonomy" id="430685"/>
    <lineage>
        <taxon>Bacteria</taxon>
        <taxon>Bacillati</taxon>
        <taxon>Actinomycetota</taxon>
        <taxon>Actinomycetes</taxon>
        <taxon>Streptosporangiales</taxon>
        <taxon>Thermomonosporaceae</taxon>
        <taxon>Actinomadura</taxon>
    </lineage>
</organism>
<accession>A0ABP7VLF5</accession>
<dbReference type="Pfam" id="PF08940">
    <property type="entry name" value="DUF1918"/>
    <property type="match status" value="1"/>
</dbReference>
<feature type="region of interest" description="Disordered" evidence="1">
    <location>
        <begin position="48"/>
        <end position="68"/>
    </location>
</feature>
<dbReference type="Proteomes" id="UP001500683">
    <property type="component" value="Unassembled WGS sequence"/>
</dbReference>